<gene>
    <name evidence="1" type="ORF">F4821DRAFT_30733</name>
</gene>
<accession>A0ACC0DCL1</accession>
<keyword evidence="2" id="KW-1185">Reference proteome</keyword>
<organism evidence="1 2">
    <name type="scientific">Hypoxylon rubiginosum</name>
    <dbReference type="NCBI Taxonomy" id="110542"/>
    <lineage>
        <taxon>Eukaryota</taxon>
        <taxon>Fungi</taxon>
        <taxon>Dikarya</taxon>
        <taxon>Ascomycota</taxon>
        <taxon>Pezizomycotina</taxon>
        <taxon>Sordariomycetes</taxon>
        <taxon>Xylariomycetidae</taxon>
        <taxon>Xylariales</taxon>
        <taxon>Hypoxylaceae</taxon>
        <taxon>Hypoxylon</taxon>
    </lineage>
</organism>
<dbReference type="Proteomes" id="UP001497680">
    <property type="component" value="Unassembled WGS sequence"/>
</dbReference>
<evidence type="ECO:0000313" key="2">
    <source>
        <dbReference type="Proteomes" id="UP001497680"/>
    </source>
</evidence>
<protein>
    <submittedName>
        <fullName evidence="1">Uncharacterized protein</fullName>
    </submittedName>
</protein>
<evidence type="ECO:0000313" key="1">
    <source>
        <dbReference type="EMBL" id="KAI6090429.1"/>
    </source>
</evidence>
<reference evidence="1 2" key="1">
    <citation type="journal article" date="2022" name="New Phytol.">
        <title>Ecological generalism drives hyperdiversity of secondary metabolite gene clusters in xylarialean endophytes.</title>
        <authorList>
            <person name="Franco M.E.E."/>
            <person name="Wisecaver J.H."/>
            <person name="Arnold A.E."/>
            <person name="Ju Y.M."/>
            <person name="Slot J.C."/>
            <person name="Ahrendt S."/>
            <person name="Moore L.P."/>
            <person name="Eastman K.E."/>
            <person name="Scott K."/>
            <person name="Konkel Z."/>
            <person name="Mondo S.J."/>
            <person name="Kuo A."/>
            <person name="Hayes R.D."/>
            <person name="Haridas S."/>
            <person name="Andreopoulos B."/>
            <person name="Riley R."/>
            <person name="LaButti K."/>
            <person name="Pangilinan J."/>
            <person name="Lipzen A."/>
            <person name="Amirebrahimi M."/>
            <person name="Yan J."/>
            <person name="Adam C."/>
            <person name="Keymanesh K."/>
            <person name="Ng V."/>
            <person name="Louie K."/>
            <person name="Northen T."/>
            <person name="Drula E."/>
            <person name="Henrissat B."/>
            <person name="Hsieh H.M."/>
            <person name="Youens-Clark K."/>
            <person name="Lutzoni F."/>
            <person name="Miadlikowska J."/>
            <person name="Eastwood D.C."/>
            <person name="Hamelin R.C."/>
            <person name="Grigoriev I.V."/>
            <person name="U'Ren J.M."/>
        </authorList>
    </citation>
    <scope>NUCLEOTIDE SEQUENCE [LARGE SCALE GENOMIC DNA]</scope>
    <source>
        <strain evidence="1 2">ER1909</strain>
    </source>
</reference>
<comment type="caution">
    <text evidence="1">The sequence shown here is derived from an EMBL/GenBank/DDBJ whole genome shotgun (WGS) entry which is preliminary data.</text>
</comment>
<name>A0ACC0DCL1_9PEZI</name>
<dbReference type="EMBL" id="MU394291">
    <property type="protein sequence ID" value="KAI6090429.1"/>
    <property type="molecule type" value="Genomic_DNA"/>
</dbReference>
<proteinExistence type="predicted"/>
<sequence length="281" mass="31283">MTVSKLKTTFAPTESRSVESCCTCTALLSEVPRHHTESEKPLPDDRKLECCSRVICGSCRTQNPRFNTYCPYCQISVTDTTLPPGLREPPSYEASVAAGSSRNVSAAPPPYYAPTVSGKPFDPLDEKSIPLDEEPAEDTLHFLNHAHDTITSLSLRYGVPAAALRRANNITSDHLILGRRTVVIPGEYYKGGVSLSPRPIEGEEEEARKSKIRRWMVACKVHEYDVAVLYLEQAGYDLEMATEAFFADEEWERTHPVEATARGKGVAKRVSSRSTYWASRR</sequence>